<evidence type="ECO:0000313" key="4">
    <source>
        <dbReference type="Proteomes" id="UP000664781"/>
    </source>
</evidence>
<feature type="transmembrane region" description="Helical" evidence="2">
    <location>
        <begin position="12"/>
        <end position="31"/>
    </location>
</feature>
<evidence type="ECO:0008006" key="5">
    <source>
        <dbReference type="Google" id="ProtNLM"/>
    </source>
</evidence>
<organism evidence="3 4">
    <name type="scientific">Streptomyces triculaminicus</name>
    <dbReference type="NCBI Taxonomy" id="2816232"/>
    <lineage>
        <taxon>Bacteria</taxon>
        <taxon>Bacillati</taxon>
        <taxon>Actinomycetota</taxon>
        <taxon>Actinomycetes</taxon>
        <taxon>Kitasatosporales</taxon>
        <taxon>Streptomycetaceae</taxon>
        <taxon>Streptomyces</taxon>
    </lineage>
</organism>
<keyword evidence="2" id="KW-1133">Transmembrane helix</keyword>
<dbReference type="Proteomes" id="UP000664781">
    <property type="component" value="Unassembled WGS sequence"/>
</dbReference>
<reference evidence="3" key="1">
    <citation type="submission" date="2021-03" db="EMBL/GenBank/DDBJ databases">
        <title>Streptomyces strains.</title>
        <authorList>
            <person name="Lund M.B."/>
            <person name="Toerring T."/>
        </authorList>
    </citation>
    <scope>NUCLEOTIDE SEQUENCE</scope>
    <source>
        <strain evidence="3">JCM 4242</strain>
    </source>
</reference>
<dbReference type="AlphaFoldDB" id="A0A939FL98"/>
<dbReference type="PROSITE" id="PS50005">
    <property type="entry name" value="TPR"/>
    <property type="match status" value="1"/>
</dbReference>
<dbReference type="InterPro" id="IPR019734">
    <property type="entry name" value="TPR_rpt"/>
</dbReference>
<name>A0A939FL98_9ACTN</name>
<dbReference type="InterPro" id="IPR011990">
    <property type="entry name" value="TPR-like_helical_dom_sf"/>
</dbReference>
<gene>
    <name evidence="3" type="ORF">J1792_08330</name>
</gene>
<keyword evidence="2" id="KW-0472">Membrane</keyword>
<evidence type="ECO:0000313" key="3">
    <source>
        <dbReference type="EMBL" id="MBO0652791.1"/>
    </source>
</evidence>
<keyword evidence="1" id="KW-0802">TPR repeat</keyword>
<comment type="caution">
    <text evidence="3">The sequence shown here is derived from an EMBL/GenBank/DDBJ whole genome shotgun (WGS) entry which is preliminary data.</text>
</comment>
<dbReference type="SUPFAM" id="SSF48452">
    <property type="entry name" value="TPR-like"/>
    <property type="match status" value="1"/>
</dbReference>
<keyword evidence="2" id="KW-0812">Transmembrane</keyword>
<dbReference type="RefSeq" id="WP_207246910.1">
    <property type="nucleotide sequence ID" value="NZ_JAFMOF010000001.1"/>
</dbReference>
<accession>A0A939FL98</accession>
<proteinExistence type="predicted"/>
<feature type="repeat" description="TPR" evidence="1">
    <location>
        <begin position="231"/>
        <end position="264"/>
    </location>
</feature>
<sequence length="846" mass="98002">MRKPAWHVTGDWWGPFEGLFAFVMQCVAGVARLVTIGKDGAPLSVRFGCLLLLLLTFVFWRRWMLARNAHRPGPVDVQKLVASSPEVEQELEGLTAQLRKYLSETNLYPPSALPAETPAENFIDLLGDVDLEPKKFGTSLLRLFSRLRPKIAYTVRGVLRARAREPRCGMTITVTSYAMRGSRTETLWGDTWDDVVRTGGNWVMAAIVPVTRAGRRPPWQEWHGRDLDPELFAAYQEGRRLSRERKFDDALDRYYAALRLDPSNLYLRTQIAGIQEKLWLHLDALETYYGAMLLDGCTNRQREQRLAMRYGDPRRFFRRRYRWWSKGLLEVRYRYAVVLGVGEQTARQWCVSSSDNGHFPRRACARDQIRAAMAPAFADRYWRAFRGWTSGRTEATERERITAWLMEALQEERATWLVRLIFQRACLEEMRQLARDSPWATLLPFVGARHRGTLTRASLRLNVKVWAPLRLSWAYYERDGPRGPDGKIRPLAAASSTPAWIGDVRTLDQRVQHLLDRPIPHWLKRRLPRPRRPWQDSYNAACVYAAAMGHPKFSKDGERLAALAVEELEDAARTGRSGSYSLRRSWLLIQDPDLTELRRSPRFIRFERETYPHAFPDHKRPEKPVAAELRAYHRRLLQNAARVMEHTWRDRGNQLLTGADTVAHWFSSDREAWECVYQLVRNGGNDWRDRQRLLRVIRDIAVADLPIRHGLPPGLPELDDLLDEASWADPAGAEDRVVTTTRTTEERLEHVRWDLEPDEREADWAPELSPIRCSEEWYAAVRKDQDVSRLPTRRAAWQVVCRDYECAWRALDDQLDPYGDPAALLRALNGFRRPRRAAYGLTAAEP</sequence>
<protein>
    <recommendedName>
        <fullName evidence="5">Tetratricopeptide repeat protein</fullName>
    </recommendedName>
</protein>
<dbReference type="EMBL" id="JAFMOF010000001">
    <property type="protein sequence ID" value="MBO0652791.1"/>
    <property type="molecule type" value="Genomic_DNA"/>
</dbReference>
<keyword evidence="4" id="KW-1185">Reference proteome</keyword>
<feature type="transmembrane region" description="Helical" evidence="2">
    <location>
        <begin position="43"/>
        <end position="63"/>
    </location>
</feature>
<evidence type="ECO:0000256" key="1">
    <source>
        <dbReference type="PROSITE-ProRule" id="PRU00339"/>
    </source>
</evidence>
<evidence type="ECO:0000256" key="2">
    <source>
        <dbReference type="SAM" id="Phobius"/>
    </source>
</evidence>